<dbReference type="CDD" id="cd12915">
    <property type="entry name" value="PDC2_DGC_like"/>
    <property type="match status" value="1"/>
</dbReference>
<dbReference type="PANTHER" id="PTHR43065:SF42">
    <property type="entry name" value="TWO-COMPONENT SENSOR PPRA"/>
    <property type="match status" value="1"/>
</dbReference>
<evidence type="ECO:0000256" key="2">
    <source>
        <dbReference type="ARBA" id="ARBA00012438"/>
    </source>
</evidence>
<dbReference type="Proteomes" id="UP000199101">
    <property type="component" value="Unassembled WGS sequence"/>
</dbReference>
<keyword evidence="5" id="KW-0808">Transferase</keyword>
<dbReference type="GO" id="GO:0000155">
    <property type="term" value="F:phosphorelay sensor kinase activity"/>
    <property type="evidence" value="ECO:0007669"/>
    <property type="project" value="InterPro"/>
</dbReference>
<dbReference type="Pfam" id="PF02518">
    <property type="entry name" value="HATPase_c"/>
    <property type="match status" value="1"/>
</dbReference>
<dbReference type="SUPFAM" id="SSF47384">
    <property type="entry name" value="Homodimeric domain of signal transducing histidine kinase"/>
    <property type="match status" value="1"/>
</dbReference>
<dbReference type="OrthoDB" id="9796100at2"/>
<dbReference type="PRINTS" id="PR00344">
    <property type="entry name" value="BCTRLSENSOR"/>
</dbReference>
<dbReference type="InterPro" id="IPR004358">
    <property type="entry name" value="Sig_transdc_His_kin-like_C"/>
</dbReference>
<dbReference type="PROSITE" id="PS50109">
    <property type="entry name" value="HIS_KIN"/>
    <property type="match status" value="1"/>
</dbReference>
<dbReference type="SMART" id="SM00387">
    <property type="entry name" value="HATPase_c"/>
    <property type="match status" value="1"/>
</dbReference>
<dbReference type="RefSeq" id="WP_092712978.1">
    <property type="nucleotide sequence ID" value="NZ_FMAG01000004.1"/>
</dbReference>
<dbReference type="AlphaFoldDB" id="A0A1C3VWH3"/>
<accession>A0A1C3VWH3</accession>
<dbReference type="CDD" id="cd12914">
    <property type="entry name" value="PDC1_DGC_like"/>
    <property type="match status" value="1"/>
</dbReference>
<dbReference type="Gene3D" id="3.30.450.20">
    <property type="entry name" value="PAS domain"/>
    <property type="match status" value="2"/>
</dbReference>
<keyword evidence="6" id="KW-1185">Reference proteome</keyword>
<dbReference type="InterPro" id="IPR005467">
    <property type="entry name" value="His_kinase_dom"/>
</dbReference>
<comment type="catalytic activity">
    <reaction evidence="1">
        <text>ATP + protein L-histidine = ADP + protein N-phospho-L-histidine.</text>
        <dbReference type="EC" id="2.7.13.3"/>
    </reaction>
</comment>
<organism evidence="5 6">
    <name type="scientific">Rhizobium multihospitium</name>
    <dbReference type="NCBI Taxonomy" id="410764"/>
    <lineage>
        <taxon>Bacteria</taxon>
        <taxon>Pseudomonadati</taxon>
        <taxon>Pseudomonadota</taxon>
        <taxon>Alphaproteobacteria</taxon>
        <taxon>Hyphomicrobiales</taxon>
        <taxon>Rhizobiaceae</taxon>
        <taxon>Rhizobium/Agrobacterium group</taxon>
        <taxon>Rhizobium</taxon>
    </lineage>
</organism>
<feature type="domain" description="Histidine kinase" evidence="4">
    <location>
        <begin position="334"/>
        <end position="550"/>
    </location>
</feature>
<dbReference type="CDD" id="cd00082">
    <property type="entry name" value="HisKA"/>
    <property type="match status" value="1"/>
</dbReference>
<keyword evidence="5" id="KW-0418">Kinase</keyword>
<proteinExistence type="predicted"/>
<dbReference type="SUPFAM" id="SSF55874">
    <property type="entry name" value="ATPase domain of HSP90 chaperone/DNA topoisomerase II/histidine kinase"/>
    <property type="match status" value="1"/>
</dbReference>
<dbReference type="Gene3D" id="1.10.287.130">
    <property type="match status" value="1"/>
</dbReference>
<dbReference type="EMBL" id="FMAG01000004">
    <property type="protein sequence ID" value="SCB32006.1"/>
    <property type="molecule type" value="Genomic_DNA"/>
</dbReference>
<dbReference type="PANTHER" id="PTHR43065">
    <property type="entry name" value="SENSOR HISTIDINE KINASE"/>
    <property type="match status" value="1"/>
</dbReference>
<dbReference type="InterPro" id="IPR036890">
    <property type="entry name" value="HATPase_C_sf"/>
</dbReference>
<dbReference type="InterPro" id="IPR003661">
    <property type="entry name" value="HisK_dim/P_dom"/>
</dbReference>
<keyword evidence="3" id="KW-0597">Phosphoprotein</keyword>
<dbReference type="Gene3D" id="3.30.565.10">
    <property type="entry name" value="Histidine kinase-like ATPase, C-terminal domain"/>
    <property type="match status" value="1"/>
</dbReference>
<dbReference type="Pfam" id="PF22588">
    <property type="entry name" value="dCache_1_like"/>
    <property type="match status" value="1"/>
</dbReference>
<evidence type="ECO:0000259" key="4">
    <source>
        <dbReference type="PROSITE" id="PS50109"/>
    </source>
</evidence>
<evidence type="ECO:0000313" key="6">
    <source>
        <dbReference type="Proteomes" id="UP000199101"/>
    </source>
</evidence>
<name>A0A1C3VWH3_9HYPH</name>
<dbReference type="InterPro" id="IPR003594">
    <property type="entry name" value="HATPase_dom"/>
</dbReference>
<gene>
    <name evidence="5" type="ORF">GA0061103_4385</name>
</gene>
<dbReference type="InterPro" id="IPR036097">
    <property type="entry name" value="HisK_dim/P_sf"/>
</dbReference>
<dbReference type="InterPro" id="IPR054327">
    <property type="entry name" value="His-kinase-like_sensor"/>
</dbReference>
<protein>
    <recommendedName>
        <fullName evidence="2">histidine kinase</fullName>
        <ecNumber evidence="2">2.7.13.3</ecNumber>
    </recommendedName>
</protein>
<sequence length="572" mass="62896">MWSKIRRRGLQSAPTLILALFIVVLLSAELWRSYLAARQDGERTVFNLVHVLSEQAARTVQSIDLNIQDIVKELADNPSLPVNSADFRAELHNRLSTLPYVRAIFVIGPDGYITHDTDYPTTPHVSLADRAYFKAHAQDPSPALHIGPPLKSRSVGVWFISLTRRIEGKDGRFAGVVVAAMEPRYFKEFYQKLWVGGGTIALLLADGTLLTRSPNDEEVVGKSFADAEPFKSLLAQGNRGVLWSDSPIDGVKRVVGYQRLDSAPLVMLATLNEDDVMEPWRSHAMIETAGAGILLLLLATLEWLAWRYRRREELARQRLERTQRLESIGRFAGGVAHDLGNLLRVIRSSVLLLRPTVSDRPEALGVLDELDVSLASGRELVNQLLSYARDRQFQAEATDLGLLIDDVLPMLRQAAGPRISLVKTFADAVAVCVLDGTQFRAAMVNLVLNARDAMPAGGTIFIDLRLVGEQKAGDIPHWAEVTVRDEGTGMSEHVRRQAFDPFFTTKGQGLGNGLGLNQVYDFIERCGGQVELFSEEGKGTSLKLRFPLSAPGGASDAGTSSLQYSAKAGDFT</sequence>
<evidence type="ECO:0000313" key="5">
    <source>
        <dbReference type="EMBL" id="SCB32006.1"/>
    </source>
</evidence>
<evidence type="ECO:0000256" key="3">
    <source>
        <dbReference type="ARBA" id="ARBA00022553"/>
    </source>
</evidence>
<reference evidence="6" key="1">
    <citation type="submission" date="2016-08" db="EMBL/GenBank/DDBJ databases">
        <authorList>
            <person name="Varghese N."/>
            <person name="Submissions Spin"/>
        </authorList>
    </citation>
    <scope>NUCLEOTIDE SEQUENCE [LARGE SCALE GENOMIC DNA]</scope>
    <source>
        <strain evidence="6">HAMBI 2975</strain>
    </source>
</reference>
<evidence type="ECO:0000256" key="1">
    <source>
        <dbReference type="ARBA" id="ARBA00000085"/>
    </source>
</evidence>
<dbReference type="STRING" id="410764.GA0061103_4385"/>
<dbReference type="EC" id="2.7.13.3" evidence="2"/>